<keyword evidence="3" id="KW-1185">Reference proteome</keyword>
<gene>
    <name evidence="2" type="ORF">SKAU_G00028470</name>
</gene>
<comment type="caution">
    <text evidence="2">The sequence shown here is derived from an EMBL/GenBank/DDBJ whole genome shotgun (WGS) entry which is preliminary data.</text>
</comment>
<dbReference type="Proteomes" id="UP001152622">
    <property type="component" value="Chromosome 1"/>
</dbReference>
<accession>A0A9Q1GDB4</accession>
<evidence type="ECO:0000256" key="1">
    <source>
        <dbReference type="SAM" id="MobiDB-lite"/>
    </source>
</evidence>
<name>A0A9Q1GDB4_SYNKA</name>
<protein>
    <submittedName>
        <fullName evidence="2">Uncharacterized protein</fullName>
    </submittedName>
</protein>
<proteinExistence type="predicted"/>
<sequence length="71" mass="7833">MRGHEVHQGPRWDAAQLILSSNRCDRDEHSGEEATARRLFPDRRPATQRAALSDHRKPPAQAGAGPTVPPT</sequence>
<evidence type="ECO:0000313" key="3">
    <source>
        <dbReference type="Proteomes" id="UP001152622"/>
    </source>
</evidence>
<dbReference type="EMBL" id="JAINUF010000001">
    <property type="protein sequence ID" value="KAJ8382069.1"/>
    <property type="molecule type" value="Genomic_DNA"/>
</dbReference>
<feature type="compositionally biased region" description="Basic and acidic residues" evidence="1">
    <location>
        <begin position="23"/>
        <end position="45"/>
    </location>
</feature>
<reference evidence="2" key="1">
    <citation type="journal article" date="2023" name="Science">
        <title>Genome structures resolve the early diversification of teleost fishes.</title>
        <authorList>
            <person name="Parey E."/>
            <person name="Louis A."/>
            <person name="Montfort J."/>
            <person name="Bouchez O."/>
            <person name="Roques C."/>
            <person name="Iampietro C."/>
            <person name="Lluch J."/>
            <person name="Castinel A."/>
            <person name="Donnadieu C."/>
            <person name="Desvignes T."/>
            <person name="Floi Bucao C."/>
            <person name="Jouanno E."/>
            <person name="Wen M."/>
            <person name="Mejri S."/>
            <person name="Dirks R."/>
            <person name="Jansen H."/>
            <person name="Henkel C."/>
            <person name="Chen W.J."/>
            <person name="Zahm M."/>
            <person name="Cabau C."/>
            <person name="Klopp C."/>
            <person name="Thompson A.W."/>
            <person name="Robinson-Rechavi M."/>
            <person name="Braasch I."/>
            <person name="Lecointre G."/>
            <person name="Bobe J."/>
            <person name="Postlethwait J.H."/>
            <person name="Berthelot C."/>
            <person name="Roest Crollius H."/>
            <person name="Guiguen Y."/>
        </authorList>
    </citation>
    <scope>NUCLEOTIDE SEQUENCE</scope>
    <source>
        <strain evidence="2">WJC10195</strain>
    </source>
</reference>
<dbReference type="AlphaFoldDB" id="A0A9Q1GDB4"/>
<organism evidence="2 3">
    <name type="scientific">Synaphobranchus kaupii</name>
    <name type="common">Kaup's arrowtooth eel</name>
    <dbReference type="NCBI Taxonomy" id="118154"/>
    <lineage>
        <taxon>Eukaryota</taxon>
        <taxon>Metazoa</taxon>
        <taxon>Chordata</taxon>
        <taxon>Craniata</taxon>
        <taxon>Vertebrata</taxon>
        <taxon>Euteleostomi</taxon>
        <taxon>Actinopterygii</taxon>
        <taxon>Neopterygii</taxon>
        <taxon>Teleostei</taxon>
        <taxon>Anguilliformes</taxon>
        <taxon>Synaphobranchidae</taxon>
        <taxon>Synaphobranchus</taxon>
    </lineage>
</organism>
<evidence type="ECO:0000313" key="2">
    <source>
        <dbReference type="EMBL" id="KAJ8382069.1"/>
    </source>
</evidence>
<feature type="region of interest" description="Disordered" evidence="1">
    <location>
        <begin position="23"/>
        <end position="71"/>
    </location>
</feature>